<dbReference type="AlphaFoldDB" id="A0A7X6BIN5"/>
<proteinExistence type="predicted"/>
<dbReference type="InterPro" id="IPR032183">
    <property type="entry name" value="PKD-like"/>
</dbReference>
<keyword evidence="4" id="KW-1185">Reference proteome</keyword>
<gene>
    <name evidence="2" type="ORF">F1644_13960</name>
    <name evidence="1" type="ORF">GGR15_001194</name>
</gene>
<sequence>MRMRNKLWILGVLILMITTSCYDDKGNYSYQDPNSVLPLEIDGLPKDTSFMLFSEIELTPKISGIENEDDFQFTWYTYQLYASGFIPQRDTLATTKDLSFTMEYPAGNQYQLVFEAKEKKTGLAVQKKILMRVTSEYSKGWFILEDENGMTDMDFIQEDGTVQENLLTERLGERMKGEAVKLVYMNGRYTDEEVAEDGTVTVLESLQALHILTTQDMKTLNPGNLSVFKNFDEEFYNVPSVAAPQNMDASGGDMVLINAGRLHSLYGMSSNVGKFGVGKTGPGELASDMLFHAYAYTYVMLFSRETKSFVMGGSSSESDKVEEFLPEDGGKVGESTSNMDKDLICMLQRTWASSVTKGWALMKGINDPEKFYLADIAFNGQSYPFVDFDEISSERGICHADVYGAHQNNSIYFAKGNVLSYYQKNASDRESLEELFYEFPVGETIAFIQQTELLKKNEESGEEESDFSNLIVLTNSASGWKLYSCPLEGDGLSPTLVPNKQPVVIAAGKGYARFALPMQ</sequence>
<dbReference type="Proteomes" id="UP001302374">
    <property type="component" value="Chromosome"/>
</dbReference>
<evidence type="ECO:0000313" key="3">
    <source>
        <dbReference type="Proteomes" id="UP000576368"/>
    </source>
</evidence>
<name>A0A7X6BIN5_9BACT</name>
<evidence type="ECO:0008006" key="5">
    <source>
        <dbReference type="Google" id="ProtNLM"/>
    </source>
</evidence>
<dbReference type="RefSeq" id="WP_118303230.1">
    <property type="nucleotide sequence ID" value="NZ_BMPA01000004.1"/>
</dbReference>
<dbReference type="GeneID" id="86892417"/>
<organism evidence="1 3">
    <name type="scientific">Butyricimonas paravirosa</name>
    <dbReference type="NCBI Taxonomy" id="1472417"/>
    <lineage>
        <taxon>Bacteria</taxon>
        <taxon>Pseudomonadati</taxon>
        <taxon>Bacteroidota</taxon>
        <taxon>Bacteroidia</taxon>
        <taxon>Bacteroidales</taxon>
        <taxon>Odoribacteraceae</taxon>
        <taxon>Butyricimonas</taxon>
    </lineage>
</organism>
<protein>
    <recommendedName>
        <fullName evidence="5">PKD-like family protein</fullName>
    </recommendedName>
</protein>
<reference evidence="2 4" key="1">
    <citation type="submission" date="2019-09" db="EMBL/GenBank/DDBJ databases">
        <title>Butyricimonas paravirosa DSM 105722 (=214-4 = JCM 18677 = CCUG 65563).</title>
        <authorList>
            <person name="Le Roy T."/>
            <person name="Cani P.D."/>
        </authorList>
    </citation>
    <scope>NUCLEOTIDE SEQUENCE [LARGE SCALE GENOMIC DNA]</scope>
    <source>
        <strain evidence="2 4">DSM 105722</strain>
    </source>
</reference>
<dbReference type="PROSITE" id="PS51257">
    <property type="entry name" value="PROKAR_LIPOPROTEIN"/>
    <property type="match status" value="1"/>
</dbReference>
<dbReference type="EMBL" id="CP043839">
    <property type="protein sequence ID" value="WOF13298.1"/>
    <property type="molecule type" value="Genomic_DNA"/>
</dbReference>
<dbReference type="EMBL" id="JAATLI010000004">
    <property type="protein sequence ID" value="NJC17579.1"/>
    <property type="molecule type" value="Genomic_DNA"/>
</dbReference>
<evidence type="ECO:0000313" key="2">
    <source>
        <dbReference type="EMBL" id="WOF13298.1"/>
    </source>
</evidence>
<dbReference type="Pfam" id="PF16407">
    <property type="entry name" value="PKD_2"/>
    <property type="match status" value="1"/>
</dbReference>
<evidence type="ECO:0000313" key="1">
    <source>
        <dbReference type="EMBL" id="NJC17579.1"/>
    </source>
</evidence>
<reference evidence="1 3" key="2">
    <citation type="submission" date="2020-03" db="EMBL/GenBank/DDBJ databases">
        <title>Genomic Encyclopedia of Type Strains, Phase IV (KMG-IV): sequencing the most valuable type-strain genomes for metagenomic binning, comparative biology and taxonomic classification.</title>
        <authorList>
            <person name="Goeker M."/>
        </authorList>
    </citation>
    <scope>NUCLEOTIDE SEQUENCE [LARGE SCALE GENOMIC DNA]</scope>
    <source>
        <strain evidence="1 3">DSM 105722</strain>
    </source>
</reference>
<accession>A0A7X6BIN5</accession>
<evidence type="ECO:0000313" key="4">
    <source>
        <dbReference type="Proteomes" id="UP001302374"/>
    </source>
</evidence>
<dbReference type="Proteomes" id="UP000576368">
    <property type="component" value="Unassembled WGS sequence"/>
</dbReference>